<evidence type="ECO:0000313" key="1">
    <source>
        <dbReference type="EMBL" id="EEG30355.1"/>
    </source>
</evidence>
<sequence length="69" mass="7956">MPEETDRICLRAGLRALYWKTHQAGGFCWLSSSDANEERTEDPGYFVRTDRIKKQGTTKWLSPAFSVFV</sequence>
<keyword evidence="2" id="KW-1185">Reference proteome</keyword>
<gene>
    <name evidence="1" type="ORF">CLOSTMETH_02086</name>
</gene>
<name>C0EE07_9FIRM</name>
<accession>C0EE07</accession>
<reference evidence="1 2" key="2">
    <citation type="submission" date="2009-02" db="EMBL/GenBank/DDBJ databases">
        <title>Draft genome sequence of Clostridium methylpentosum (DSM 5476).</title>
        <authorList>
            <person name="Sudarsanam P."/>
            <person name="Ley R."/>
            <person name="Guruge J."/>
            <person name="Turnbaugh P.J."/>
            <person name="Mahowald M."/>
            <person name="Liep D."/>
            <person name="Gordon J."/>
        </authorList>
    </citation>
    <scope>NUCLEOTIDE SEQUENCE [LARGE SCALE GENOMIC DNA]</scope>
    <source>
        <strain evidence="1 2">DSM 5476</strain>
    </source>
</reference>
<comment type="caution">
    <text evidence="1">The sequence shown here is derived from an EMBL/GenBank/DDBJ whole genome shotgun (WGS) entry which is preliminary data.</text>
</comment>
<organism evidence="1 2">
    <name type="scientific">[Clostridium] methylpentosum DSM 5476</name>
    <dbReference type="NCBI Taxonomy" id="537013"/>
    <lineage>
        <taxon>Bacteria</taxon>
        <taxon>Bacillati</taxon>
        <taxon>Bacillota</taxon>
        <taxon>Clostridia</taxon>
        <taxon>Eubacteriales</taxon>
        <taxon>Oscillospiraceae</taxon>
        <taxon>Oscillospiraceae incertae sedis</taxon>
    </lineage>
</organism>
<proteinExistence type="predicted"/>
<evidence type="ECO:0000313" key="2">
    <source>
        <dbReference type="Proteomes" id="UP000003340"/>
    </source>
</evidence>
<protein>
    <submittedName>
        <fullName evidence="1">Uncharacterized protein</fullName>
    </submittedName>
</protein>
<dbReference type="Proteomes" id="UP000003340">
    <property type="component" value="Unassembled WGS sequence"/>
</dbReference>
<dbReference type="HOGENOM" id="CLU_2768524_0_0_9"/>
<dbReference type="EMBL" id="ACEC01000066">
    <property type="protein sequence ID" value="EEG30355.1"/>
    <property type="molecule type" value="Genomic_DNA"/>
</dbReference>
<dbReference type="AlphaFoldDB" id="C0EE07"/>
<reference evidence="1 2" key="1">
    <citation type="submission" date="2009-01" db="EMBL/GenBank/DDBJ databases">
        <authorList>
            <person name="Fulton L."/>
            <person name="Clifton S."/>
            <person name="Fulton B."/>
            <person name="Xu J."/>
            <person name="Minx P."/>
            <person name="Pepin K.H."/>
            <person name="Johnson M."/>
            <person name="Bhonagiri V."/>
            <person name="Nash W.E."/>
            <person name="Mardis E.R."/>
            <person name="Wilson R.K."/>
        </authorList>
    </citation>
    <scope>NUCLEOTIDE SEQUENCE [LARGE SCALE GENOMIC DNA]</scope>
    <source>
        <strain evidence="1 2">DSM 5476</strain>
    </source>
</reference>